<gene>
    <name evidence="1" type="ORF">I4F81_012595</name>
</gene>
<reference evidence="1" key="1">
    <citation type="submission" date="2019-11" db="EMBL/GenBank/DDBJ databases">
        <title>Nori genome reveals adaptations in red seaweeds to the harsh intertidal environment.</title>
        <authorList>
            <person name="Wang D."/>
            <person name="Mao Y."/>
        </authorList>
    </citation>
    <scope>NUCLEOTIDE SEQUENCE</scope>
    <source>
        <tissue evidence="1">Gametophyte</tissue>
    </source>
</reference>
<organism evidence="1 2">
    <name type="scientific">Pyropia yezoensis</name>
    <name type="common">Susabi-nori</name>
    <name type="synonym">Porphyra yezoensis</name>
    <dbReference type="NCBI Taxonomy" id="2788"/>
    <lineage>
        <taxon>Eukaryota</taxon>
        <taxon>Rhodophyta</taxon>
        <taxon>Bangiophyceae</taxon>
        <taxon>Bangiales</taxon>
        <taxon>Bangiaceae</taxon>
        <taxon>Pyropia</taxon>
    </lineage>
</organism>
<evidence type="ECO:0000313" key="2">
    <source>
        <dbReference type="Proteomes" id="UP000798662"/>
    </source>
</evidence>
<name>A0ACC3CJQ3_PYRYE</name>
<accession>A0ACC3CJQ3</accession>
<dbReference type="Proteomes" id="UP000798662">
    <property type="component" value="Chromosome 3"/>
</dbReference>
<proteinExistence type="predicted"/>
<comment type="caution">
    <text evidence="1">The sequence shown here is derived from an EMBL/GenBank/DDBJ whole genome shotgun (WGS) entry which is preliminary data.</text>
</comment>
<keyword evidence="2" id="KW-1185">Reference proteome</keyword>
<evidence type="ECO:0000313" key="1">
    <source>
        <dbReference type="EMBL" id="KAK1870133.1"/>
    </source>
</evidence>
<sequence length="493" mass="51847">MAAPPRATGCERFIKRARGGRGRADRGETQHALVPEATHISTLSCTRQRRRAVVTHIHAMRGMAANGVGSCGSCGGGWAKTPTSSGPSFPNPVVSRWQTEPGGMASVAAGTAAAARCVAAGAAWDGFHSGIGDGGKGGDRSSRGSGSGSGGSGGGGSGGSGSGSGGGSGSVGGVRPRNRAGRFTARPGRVRPDGSAAPRTCAACGTDTTTQWRTGLRPTESLCNGKGGEGEWKRCRRRGRERLLATDQEGEREARGQVPSVEATWLTQLTAPRVVASGASFGTPLVLFCPQRVASASDGRGLTGGEPRWWACRRTGWPSPPRAHHYTVVARPARPQRCRGWWGVGGVAPRRSTSPPPAASSCLLGGSPAVGCPTLCPPRPRRAPGDAPPRAPSPSVTRRREARHRRRGQRQGRAERPWQRQWPARQQRHHRRCRPCRHRCRHCRCPPCGGGGAVGALPTQRGIPHRVDRRRCHCRRCSGRSSPALPVPEACGK</sequence>
<dbReference type="EMBL" id="CM020620">
    <property type="protein sequence ID" value="KAK1870133.1"/>
    <property type="molecule type" value="Genomic_DNA"/>
</dbReference>
<protein>
    <submittedName>
        <fullName evidence="1">Uncharacterized protein</fullName>
    </submittedName>
</protein>